<dbReference type="SMART" id="SM00471">
    <property type="entry name" value="HDc"/>
    <property type="match status" value="1"/>
</dbReference>
<dbReference type="PANTHER" id="PTHR33594:SF1">
    <property type="entry name" value="HD_PDEASE DOMAIN-CONTAINING PROTEIN"/>
    <property type="match status" value="1"/>
</dbReference>
<feature type="domain" description="HD/PDEase" evidence="1">
    <location>
        <begin position="42"/>
        <end position="174"/>
    </location>
</feature>
<dbReference type="STRING" id="1182544.W9VE53"/>
<name>W9VE53_9EURO</name>
<keyword evidence="3" id="KW-1185">Reference proteome</keyword>
<dbReference type="CDD" id="cd00077">
    <property type="entry name" value="HDc"/>
    <property type="match status" value="1"/>
</dbReference>
<dbReference type="HOGENOM" id="CLU_036524_2_2_1"/>
<dbReference type="EMBL" id="AMGW01000007">
    <property type="protein sequence ID" value="EXJ53872.1"/>
    <property type="molecule type" value="Genomic_DNA"/>
</dbReference>
<dbReference type="SUPFAM" id="SSF109604">
    <property type="entry name" value="HD-domain/PDEase-like"/>
    <property type="match status" value="1"/>
</dbReference>
<organism evidence="2 3">
    <name type="scientific">Cladophialophora yegresii CBS 114405</name>
    <dbReference type="NCBI Taxonomy" id="1182544"/>
    <lineage>
        <taxon>Eukaryota</taxon>
        <taxon>Fungi</taxon>
        <taxon>Dikarya</taxon>
        <taxon>Ascomycota</taxon>
        <taxon>Pezizomycotina</taxon>
        <taxon>Eurotiomycetes</taxon>
        <taxon>Chaetothyriomycetidae</taxon>
        <taxon>Chaetothyriales</taxon>
        <taxon>Herpotrichiellaceae</taxon>
        <taxon>Cladophialophora</taxon>
    </lineage>
</organism>
<dbReference type="Gene3D" id="1.10.3210.50">
    <property type="match status" value="1"/>
</dbReference>
<dbReference type="VEuPathDB" id="FungiDB:A1O7_09208"/>
<dbReference type="RefSeq" id="XP_007761387.1">
    <property type="nucleotide sequence ID" value="XM_007763197.1"/>
</dbReference>
<dbReference type="GeneID" id="19183772"/>
<dbReference type="OrthoDB" id="16547at2759"/>
<evidence type="ECO:0000313" key="2">
    <source>
        <dbReference type="EMBL" id="EXJ53872.1"/>
    </source>
</evidence>
<reference evidence="2 3" key="1">
    <citation type="submission" date="2013-03" db="EMBL/GenBank/DDBJ databases">
        <title>The Genome Sequence of Cladophialophora yegresii CBS 114405.</title>
        <authorList>
            <consortium name="The Broad Institute Genomics Platform"/>
            <person name="Cuomo C."/>
            <person name="de Hoog S."/>
            <person name="Gorbushina A."/>
            <person name="Walker B."/>
            <person name="Young S.K."/>
            <person name="Zeng Q."/>
            <person name="Gargeya S."/>
            <person name="Fitzgerald M."/>
            <person name="Haas B."/>
            <person name="Abouelleil A."/>
            <person name="Allen A.W."/>
            <person name="Alvarado L."/>
            <person name="Arachchi H.M."/>
            <person name="Berlin A.M."/>
            <person name="Chapman S.B."/>
            <person name="Gainer-Dewar J."/>
            <person name="Goldberg J."/>
            <person name="Griggs A."/>
            <person name="Gujja S."/>
            <person name="Hansen M."/>
            <person name="Howarth C."/>
            <person name="Imamovic A."/>
            <person name="Ireland A."/>
            <person name="Larimer J."/>
            <person name="McCowan C."/>
            <person name="Murphy C."/>
            <person name="Pearson M."/>
            <person name="Poon T.W."/>
            <person name="Priest M."/>
            <person name="Roberts A."/>
            <person name="Saif S."/>
            <person name="Shea T."/>
            <person name="Sisk P."/>
            <person name="Sykes S."/>
            <person name="Wortman J."/>
            <person name="Nusbaum C."/>
            <person name="Birren B."/>
        </authorList>
    </citation>
    <scope>NUCLEOTIDE SEQUENCE [LARGE SCALE GENOMIC DNA]</scope>
    <source>
        <strain evidence="2 3">CBS 114405</strain>
    </source>
</reference>
<dbReference type="InterPro" id="IPR003607">
    <property type="entry name" value="HD/PDEase_dom"/>
</dbReference>
<gene>
    <name evidence="2" type="ORF">A1O7_09208</name>
</gene>
<accession>W9VE53</accession>
<dbReference type="eggNOG" id="ENOG502QSR7">
    <property type="taxonomic scope" value="Eukaryota"/>
</dbReference>
<dbReference type="Proteomes" id="UP000019473">
    <property type="component" value="Unassembled WGS sequence"/>
</dbReference>
<evidence type="ECO:0000259" key="1">
    <source>
        <dbReference type="SMART" id="SM00471"/>
    </source>
</evidence>
<dbReference type="PANTHER" id="PTHR33594">
    <property type="entry name" value="SUPERFAMILY HYDROLASE, PUTATIVE (AFU_ORTHOLOGUE AFUA_1G03035)-RELATED"/>
    <property type="match status" value="1"/>
</dbReference>
<protein>
    <recommendedName>
        <fullName evidence="1">HD/PDEase domain-containing protein</fullName>
    </recommendedName>
</protein>
<comment type="caution">
    <text evidence="2">The sequence shown here is derived from an EMBL/GenBank/DDBJ whole genome shotgun (WGS) entry which is preliminary data.</text>
</comment>
<sequence length="244" mass="27515">MELPKSLYWDPTTYPSLSDEEAGHVRQIYTFTEQYFQDPRFDASHDFAHVRRVVTNALAILKKVEDQRKRQALPALNPLSVILGALLHDVEDKKYVAVSTEQQAGSLRKAVTQVGLSESYAEHIQLLVDGVSYSSEVKDPERVEKLIELIPELAVVQDADRLDAMGAIGIGRCFTFGGAKGARSLEDSIQHFEDKLLKLEGMMKTDAGRAMAKERSSRIRDFMGWWKDEVEVADKKGRQPDFDT</sequence>
<proteinExistence type="predicted"/>
<dbReference type="AlphaFoldDB" id="W9VE53"/>
<evidence type="ECO:0000313" key="3">
    <source>
        <dbReference type="Proteomes" id="UP000019473"/>
    </source>
</evidence>